<keyword evidence="2" id="KW-1185">Reference proteome</keyword>
<reference evidence="2" key="1">
    <citation type="journal article" date="2019" name="Int. J. Syst. Evol. Microbiol.">
        <title>The Global Catalogue of Microorganisms (GCM) 10K type strain sequencing project: providing services to taxonomists for standard genome sequencing and annotation.</title>
        <authorList>
            <consortium name="The Broad Institute Genomics Platform"/>
            <consortium name="The Broad Institute Genome Sequencing Center for Infectious Disease"/>
            <person name="Wu L."/>
            <person name="Ma J."/>
        </authorList>
    </citation>
    <scope>NUCLEOTIDE SEQUENCE [LARGE SCALE GENOMIC DNA]</scope>
    <source>
        <strain evidence="2">JCM 17125</strain>
    </source>
</reference>
<dbReference type="Proteomes" id="UP001501468">
    <property type="component" value="Unassembled WGS sequence"/>
</dbReference>
<evidence type="ECO:0000313" key="2">
    <source>
        <dbReference type="Proteomes" id="UP001501468"/>
    </source>
</evidence>
<protein>
    <submittedName>
        <fullName evidence="1">Uncharacterized protein</fullName>
    </submittedName>
</protein>
<evidence type="ECO:0000313" key="1">
    <source>
        <dbReference type="EMBL" id="GAA3720599.1"/>
    </source>
</evidence>
<name>A0ABP7EKL9_9MICO</name>
<organism evidence="1 2">
    <name type="scientific">Terrabacter ginsenosidimutans</name>
    <dbReference type="NCBI Taxonomy" id="490575"/>
    <lineage>
        <taxon>Bacteria</taxon>
        <taxon>Bacillati</taxon>
        <taxon>Actinomycetota</taxon>
        <taxon>Actinomycetes</taxon>
        <taxon>Micrococcales</taxon>
        <taxon>Intrasporangiaceae</taxon>
        <taxon>Terrabacter</taxon>
    </lineage>
</organism>
<accession>A0ABP7EKL9</accession>
<gene>
    <name evidence="1" type="ORF">GCM10022399_41240</name>
</gene>
<sequence length="120" mass="13115">MPRMYRWGDPATAVDGEQVTLYEDPDDLVPASHFGLTIINDERRGPLSLVSPVEEIVVPLERIWGYQAQVSRTHVANPASVPSDNFVGEHAPGAIAWPDGTYQVVGHHRASAACARATQR</sequence>
<proteinExistence type="predicted"/>
<comment type="caution">
    <text evidence="1">The sequence shown here is derived from an EMBL/GenBank/DDBJ whole genome shotgun (WGS) entry which is preliminary data.</text>
</comment>
<dbReference type="EMBL" id="BAABDC010000011">
    <property type="protein sequence ID" value="GAA3720599.1"/>
    <property type="molecule type" value="Genomic_DNA"/>
</dbReference>